<dbReference type="EMBL" id="SBJO01000311">
    <property type="protein sequence ID" value="KAF9761543.1"/>
    <property type="molecule type" value="Genomic_DNA"/>
</dbReference>
<accession>A0A9P6GWE8</accession>
<dbReference type="PANTHER" id="PTHR47163">
    <property type="entry name" value="DDE_TNP_IS1595 DOMAIN-CONTAINING PROTEIN"/>
    <property type="match status" value="1"/>
</dbReference>
<dbReference type="InterPro" id="IPR053164">
    <property type="entry name" value="IS1016-like_transposase"/>
</dbReference>
<comment type="caution">
    <text evidence="1">The sequence shown here is derived from an EMBL/GenBank/DDBJ whole genome shotgun (WGS) entry which is preliminary data.</text>
</comment>
<dbReference type="Proteomes" id="UP000740883">
    <property type="component" value="Unassembled WGS sequence"/>
</dbReference>
<organism evidence="1 2">
    <name type="scientific">Nosema granulosis</name>
    <dbReference type="NCBI Taxonomy" id="83296"/>
    <lineage>
        <taxon>Eukaryota</taxon>
        <taxon>Fungi</taxon>
        <taxon>Fungi incertae sedis</taxon>
        <taxon>Microsporidia</taxon>
        <taxon>Nosematidae</taxon>
        <taxon>Nosema</taxon>
    </lineage>
</organism>
<evidence type="ECO:0008006" key="3">
    <source>
        <dbReference type="Google" id="ProtNLM"/>
    </source>
</evidence>
<name>A0A9P6GWE8_9MICR</name>
<dbReference type="OrthoDB" id="2192877at2759"/>
<reference evidence="1 2" key="1">
    <citation type="journal article" date="2020" name="Genome Biol. Evol.">
        <title>Comparative genomics of strictly vertically transmitted, feminizing microsporidia endosymbionts of amphipod crustaceans.</title>
        <authorList>
            <person name="Cormier A."/>
            <person name="Chebbi M.A."/>
            <person name="Giraud I."/>
            <person name="Wattier R."/>
            <person name="Teixeira M."/>
            <person name="Gilbert C."/>
            <person name="Rigaud T."/>
            <person name="Cordaux R."/>
        </authorList>
    </citation>
    <scope>NUCLEOTIDE SEQUENCE [LARGE SCALE GENOMIC DNA]</scope>
    <source>
        <strain evidence="1 2">Ou3-Ou53</strain>
    </source>
</reference>
<dbReference type="AlphaFoldDB" id="A0A9P6GWE8"/>
<evidence type="ECO:0000313" key="1">
    <source>
        <dbReference type="EMBL" id="KAF9761543.1"/>
    </source>
</evidence>
<evidence type="ECO:0000313" key="2">
    <source>
        <dbReference type="Proteomes" id="UP000740883"/>
    </source>
</evidence>
<dbReference type="PANTHER" id="PTHR47163:SF3">
    <property type="entry name" value="PROTEIN CBG18017"/>
    <property type="match status" value="1"/>
</dbReference>
<proteinExistence type="predicted"/>
<sequence>MASIDIISFVCCVGKKTIRKLLDKVTKRSFNHYTNNMELLGGNGMTVENYESKFGKSKYNRDHHVEGVWFIGMVKRSERKHVKLVIVENRKKDTLHAMLKSSIKEDSVIYTDG</sequence>
<keyword evidence="2" id="KW-1185">Reference proteome</keyword>
<protein>
    <recommendedName>
        <fullName evidence="3">ISXO2-like transposase domain-containing protein</fullName>
    </recommendedName>
</protein>
<gene>
    <name evidence="1" type="ORF">NGRA_2573</name>
</gene>